<dbReference type="PROSITE" id="PS51000">
    <property type="entry name" value="HTH_DEOR_2"/>
    <property type="match status" value="1"/>
</dbReference>
<dbReference type="InterPro" id="IPR001034">
    <property type="entry name" value="DeoR_HTH"/>
</dbReference>
<evidence type="ECO:0000256" key="3">
    <source>
        <dbReference type="ARBA" id="ARBA00023015"/>
    </source>
</evidence>
<evidence type="ECO:0000259" key="7">
    <source>
        <dbReference type="PROSITE" id="PS51000"/>
    </source>
</evidence>
<dbReference type="InterPro" id="IPR014036">
    <property type="entry name" value="DeoR-like_C"/>
</dbReference>
<dbReference type="PRINTS" id="PR00037">
    <property type="entry name" value="HTHLACR"/>
</dbReference>
<reference evidence="8 9" key="1">
    <citation type="submission" date="2023-03" db="EMBL/GenBank/DDBJ databases">
        <title>Bacillus Genome Sequencing.</title>
        <authorList>
            <person name="Dunlap C."/>
        </authorList>
    </citation>
    <scope>NUCLEOTIDE SEQUENCE [LARGE SCALE GENOMIC DNA]</scope>
    <source>
        <strain evidence="8 9">B-23453</strain>
    </source>
</reference>
<gene>
    <name evidence="8" type="ORF">P4T90_05785</name>
</gene>
<keyword evidence="9" id="KW-1185">Reference proteome</keyword>
<evidence type="ECO:0000256" key="2">
    <source>
        <dbReference type="ARBA" id="ARBA00022491"/>
    </source>
</evidence>
<proteinExistence type="predicted"/>
<dbReference type="GO" id="GO:0003677">
    <property type="term" value="F:DNA binding"/>
    <property type="evidence" value="ECO:0007669"/>
    <property type="project" value="UniProtKB-KW"/>
</dbReference>
<comment type="function">
    <text evidence="6">Repressor of the lactose catabolism operon. Galactose-6-phosphate is the inducer.</text>
</comment>
<name>A0ABU6MD57_9BACI</name>
<dbReference type="Pfam" id="PF00455">
    <property type="entry name" value="DeoRC"/>
    <property type="match status" value="1"/>
</dbReference>
<dbReference type="PROSITE" id="PS00894">
    <property type="entry name" value="HTH_DEOR_1"/>
    <property type="match status" value="1"/>
</dbReference>
<dbReference type="Proteomes" id="UP001341444">
    <property type="component" value="Unassembled WGS sequence"/>
</dbReference>
<dbReference type="PANTHER" id="PTHR30363:SF4">
    <property type="entry name" value="GLYCEROL-3-PHOSPHATE REGULON REPRESSOR"/>
    <property type="match status" value="1"/>
</dbReference>
<dbReference type="Gene3D" id="3.40.50.1360">
    <property type="match status" value="1"/>
</dbReference>
<evidence type="ECO:0000256" key="4">
    <source>
        <dbReference type="ARBA" id="ARBA00023125"/>
    </source>
</evidence>
<dbReference type="PANTHER" id="PTHR30363">
    <property type="entry name" value="HTH-TYPE TRANSCRIPTIONAL REGULATOR SRLR-RELATED"/>
    <property type="match status" value="1"/>
</dbReference>
<dbReference type="InterPro" id="IPR050313">
    <property type="entry name" value="Carb_Metab_HTH_regulators"/>
</dbReference>
<keyword evidence="3" id="KW-0805">Transcription regulation</keyword>
<evidence type="ECO:0000313" key="8">
    <source>
        <dbReference type="EMBL" id="MED1202602.1"/>
    </source>
</evidence>
<evidence type="ECO:0000256" key="5">
    <source>
        <dbReference type="ARBA" id="ARBA00023163"/>
    </source>
</evidence>
<evidence type="ECO:0000313" key="9">
    <source>
        <dbReference type="Proteomes" id="UP001341444"/>
    </source>
</evidence>
<evidence type="ECO:0000256" key="6">
    <source>
        <dbReference type="ARBA" id="ARBA00024937"/>
    </source>
</evidence>
<comment type="caution">
    <text evidence="8">The sequence shown here is derived from an EMBL/GenBank/DDBJ whole genome shotgun (WGS) entry which is preliminary data.</text>
</comment>
<protein>
    <recommendedName>
        <fullName evidence="1">Lactose phosphotransferase system repressor</fullName>
    </recommendedName>
</protein>
<dbReference type="RefSeq" id="WP_066267038.1">
    <property type="nucleotide sequence ID" value="NZ_JARMAB010000007.1"/>
</dbReference>
<dbReference type="Pfam" id="PF08220">
    <property type="entry name" value="HTH_DeoR"/>
    <property type="match status" value="1"/>
</dbReference>
<sequence length="249" mass="27761">MLREDRQDQILHLLNTKGKVIASELCEELNVSEDTIRRDLRELSARGLIRRVHGGALPIAPSHTKYEEREHVLVEEKKLVAKKAASLIKNGQLILLDGSTTASHMVQYFPADLQCTVITNSPRIALSLSSFEKVDTIMIGGAIFKNSEVCTGSLAIEALSRFRPDICFLGIYCIHPDEGITDLDLEEAYMKQKMIEISSQVAGLVTTNKLDRLSEYMVTKTDSLTHLITELDPSCQRLSKYKTGSITVL</sequence>
<accession>A0ABU6MD57</accession>
<dbReference type="SUPFAM" id="SSF100950">
    <property type="entry name" value="NagB/RpiA/CoA transferase-like"/>
    <property type="match status" value="1"/>
</dbReference>
<dbReference type="SMART" id="SM01134">
    <property type="entry name" value="DeoRC"/>
    <property type="match status" value="1"/>
</dbReference>
<organism evidence="8 9">
    <name type="scientific">Heyndrickxia acidicola</name>
    <dbReference type="NCBI Taxonomy" id="209389"/>
    <lineage>
        <taxon>Bacteria</taxon>
        <taxon>Bacillati</taxon>
        <taxon>Bacillota</taxon>
        <taxon>Bacilli</taxon>
        <taxon>Bacillales</taxon>
        <taxon>Bacillaceae</taxon>
        <taxon>Heyndrickxia</taxon>
    </lineage>
</organism>
<feature type="domain" description="HTH deoR-type" evidence="7">
    <location>
        <begin position="3"/>
        <end position="58"/>
    </location>
</feature>
<keyword evidence="4 8" id="KW-0238">DNA-binding</keyword>
<keyword evidence="5" id="KW-0804">Transcription</keyword>
<dbReference type="SMART" id="SM00420">
    <property type="entry name" value="HTH_DEOR"/>
    <property type="match status" value="1"/>
</dbReference>
<dbReference type="EMBL" id="JARMAB010000007">
    <property type="protein sequence ID" value="MED1202602.1"/>
    <property type="molecule type" value="Genomic_DNA"/>
</dbReference>
<dbReference type="Gene3D" id="1.10.10.10">
    <property type="entry name" value="Winged helix-like DNA-binding domain superfamily/Winged helix DNA-binding domain"/>
    <property type="match status" value="1"/>
</dbReference>
<dbReference type="SUPFAM" id="SSF46785">
    <property type="entry name" value="Winged helix' DNA-binding domain"/>
    <property type="match status" value="1"/>
</dbReference>
<dbReference type="InterPro" id="IPR036390">
    <property type="entry name" value="WH_DNA-bd_sf"/>
</dbReference>
<dbReference type="InterPro" id="IPR037171">
    <property type="entry name" value="NagB/RpiA_transferase-like"/>
</dbReference>
<keyword evidence="2" id="KW-0678">Repressor</keyword>
<dbReference type="InterPro" id="IPR036388">
    <property type="entry name" value="WH-like_DNA-bd_sf"/>
</dbReference>
<evidence type="ECO:0000256" key="1">
    <source>
        <dbReference type="ARBA" id="ARBA00021390"/>
    </source>
</evidence>
<dbReference type="InterPro" id="IPR018356">
    <property type="entry name" value="Tscrpt_reg_HTH_DeoR_CS"/>
</dbReference>